<organism evidence="1">
    <name type="scientific">Micrurus corallinus</name>
    <name type="common">Brazilian coral snake</name>
    <dbReference type="NCBI Taxonomy" id="54390"/>
    <lineage>
        <taxon>Eukaryota</taxon>
        <taxon>Metazoa</taxon>
        <taxon>Chordata</taxon>
        <taxon>Craniata</taxon>
        <taxon>Vertebrata</taxon>
        <taxon>Euteleostomi</taxon>
        <taxon>Lepidosauria</taxon>
        <taxon>Squamata</taxon>
        <taxon>Bifurcata</taxon>
        <taxon>Unidentata</taxon>
        <taxon>Episquamata</taxon>
        <taxon>Toxicofera</taxon>
        <taxon>Serpentes</taxon>
        <taxon>Colubroidea</taxon>
        <taxon>Elapidae</taxon>
        <taxon>Elapinae</taxon>
        <taxon>Micrurus</taxon>
    </lineage>
</organism>
<dbReference type="Gene3D" id="3.30.250.20">
    <property type="entry name" value="L1 transposable element, C-terminal domain"/>
    <property type="match status" value="1"/>
</dbReference>
<proteinExistence type="predicted"/>
<reference evidence="1" key="1">
    <citation type="submission" date="2017-07" db="EMBL/GenBank/DDBJ databases">
        <authorList>
            <person name="Mikheyev A."/>
            <person name="Grau M."/>
        </authorList>
    </citation>
    <scope>NUCLEOTIDE SEQUENCE</scope>
    <source>
        <tissue evidence="1">Venom_gland</tissue>
    </source>
</reference>
<name>A0A2D4GT93_MICCO</name>
<accession>A0A2D4GT93</accession>
<dbReference type="InterPro" id="IPR042566">
    <property type="entry name" value="L1_C"/>
</dbReference>
<dbReference type="EMBL" id="IACJ01140505">
    <property type="protein sequence ID" value="LAA62964.1"/>
    <property type="molecule type" value="Transcribed_RNA"/>
</dbReference>
<protein>
    <submittedName>
        <fullName evidence="1">Uncharacterized protein</fullName>
    </submittedName>
</protein>
<reference evidence="1" key="2">
    <citation type="submission" date="2017-11" db="EMBL/GenBank/DDBJ databases">
        <title>Coralsnake Venomics: Analyses of Venom Gland Transcriptomes and Proteomes of Six Brazilian Taxa.</title>
        <authorList>
            <person name="Aird S.D."/>
            <person name="Jorge da Silva N."/>
            <person name="Qiu L."/>
            <person name="Villar-Briones A."/>
            <person name="Aparecida-Saddi V."/>
            <person name="Campos-Telles M.P."/>
            <person name="Grau M."/>
            <person name="Mikheyev A.S."/>
        </authorList>
    </citation>
    <scope>NUCLEOTIDE SEQUENCE</scope>
    <source>
        <tissue evidence="1">Venom_gland</tissue>
    </source>
</reference>
<evidence type="ECO:0000313" key="1">
    <source>
        <dbReference type="EMBL" id="LAA62964.1"/>
    </source>
</evidence>
<dbReference type="AlphaFoldDB" id="A0A2D4GT93"/>
<sequence>MKYKVKEITVLKQVPRRIRDIRREYTFLTKELLKRGINYRWLIPEGLLFTWKEQRHRIYSLEKAELFALEYFKGKEELTSREQLAADIHEENVLMMIEKEEGAVGGVPREQFS</sequence>